<keyword evidence="5" id="KW-0472">Membrane</keyword>
<protein>
    <submittedName>
        <fullName evidence="7">Integral membrane sensor signal transduction histidine kinase</fullName>
    </submittedName>
</protein>
<evidence type="ECO:0000313" key="8">
    <source>
        <dbReference type="Proteomes" id="UP000011220"/>
    </source>
</evidence>
<dbReference type="PANTHER" id="PTHR34220:SF7">
    <property type="entry name" value="SENSOR HISTIDINE KINASE YPDA"/>
    <property type="match status" value="1"/>
</dbReference>
<dbReference type="GO" id="GO:0000155">
    <property type="term" value="F:phosphorelay sensor kinase activity"/>
    <property type="evidence" value="ECO:0007669"/>
    <property type="project" value="InterPro"/>
</dbReference>
<dbReference type="Pfam" id="PF06580">
    <property type="entry name" value="His_kinase"/>
    <property type="match status" value="1"/>
</dbReference>
<dbReference type="SMART" id="SM00304">
    <property type="entry name" value="HAMP"/>
    <property type="match status" value="1"/>
</dbReference>
<dbReference type="PROSITE" id="PS50885">
    <property type="entry name" value="HAMP"/>
    <property type="match status" value="1"/>
</dbReference>
<proteinExistence type="predicted"/>
<keyword evidence="5" id="KW-0812">Transmembrane</keyword>
<feature type="domain" description="HAMP" evidence="6">
    <location>
        <begin position="338"/>
        <end position="390"/>
    </location>
</feature>
<accession>L7VTB7</accession>
<dbReference type="Gene3D" id="6.10.340.10">
    <property type="match status" value="1"/>
</dbReference>
<sequence>MKDMCFNAARHTNNILWGTVKQLKNRIVRFYKNLSIKKKLLLAFYIQIIIPMIFMGFLSYRNFAETINRMSMNYARDLLQMIELRFEDFLTNLSVISQDLLYDKTIYNALISKYIEDPILDYEIDNEISNTMKKIILSRPEVQAIAVVGNNGKFYYADDNSSTSSIKNILPYEKVLEKARKAQGKVTWYTDSSNGVVNYIYLVRTIYHQDTFEEIGLQAILVDKDFIKTVFDGLTRSMQNIVILSDGYDLIAARNSDSGYFIDGTSFGRLENERDSKIDRNINALVSYITVSGTGWKVITYVPLNVLYRDAYALRRNLLLLCIVTAIILSAFNLAIAMSFINPINRLVKGMKMVQKDNRIVYIDDEREDEIGFLNKTFNEMSREINHLVNWVYREQITRKEAELKALQAQINPHFLFNTLESINWMAMLNNVPEISEAVTDLSDLLEASIGRGDRLITVEEEFMYSDKYISIIKRRFEDKIEFRKEILNGAGKIKIPRLLIQPLVENAVYHGIDKLRGKGEILLKAYLEGERLVIIVMDTGPGIDSAELDALNRRLSMDNDTYFKNLSTEKRQSIGIENVNRRIKLFYGDNYGLKIESEKGKYTRVIVNIPANVESAEGYYVQGNDY</sequence>
<dbReference type="GO" id="GO:0016020">
    <property type="term" value="C:membrane"/>
    <property type="evidence" value="ECO:0007669"/>
    <property type="project" value="UniProtKB-SubCell"/>
</dbReference>
<dbReference type="Proteomes" id="UP000011220">
    <property type="component" value="Chromosome"/>
</dbReference>
<gene>
    <name evidence="7" type="ordered locus">Cst_c26560</name>
</gene>
<evidence type="ECO:0000313" key="7">
    <source>
        <dbReference type="EMBL" id="AGC69606.1"/>
    </source>
</evidence>
<dbReference type="KEGG" id="css:Cst_c26560"/>
<dbReference type="InterPro" id="IPR003660">
    <property type="entry name" value="HAMP_dom"/>
</dbReference>
<evidence type="ECO:0000256" key="2">
    <source>
        <dbReference type="ARBA" id="ARBA00022553"/>
    </source>
</evidence>
<name>L7VTB7_THES1</name>
<dbReference type="AlphaFoldDB" id="L7VTB7"/>
<dbReference type="RefSeq" id="WP_015360282.1">
    <property type="nucleotide sequence ID" value="NC_020134.1"/>
</dbReference>
<evidence type="ECO:0000256" key="1">
    <source>
        <dbReference type="ARBA" id="ARBA00004370"/>
    </source>
</evidence>
<evidence type="ECO:0000259" key="6">
    <source>
        <dbReference type="PROSITE" id="PS50885"/>
    </source>
</evidence>
<keyword evidence="4 7" id="KW-0418">Kinase</keyword>
<dbReference type="PATRIC" id="fig|1121335.3.peg.2664"/>
<dbReference type="Pfam" id="PF00672">
    <property type="entry name" value="HAMP"/>
    <property type="match status" value="1"/>
</dbReference>
<feature type="transmembrane region" description="Helical" evidence="5">
    <location>
        <begin position="40"/>
        <end position="60"/>
    </location>
</feature>
<keyword evidence="8" id="KW-1185">Reference proteome</keyword>
<dbReference type="STRING" id="1121335.Cst_c26560"/>
<dbReference type="EMBL" id="CP004044">
    <property type="protein sequence ID" value="AGC69606.1"/>
    <property type="molecule type" value="Genomic_DNA"/>
</dbReference>
<keyword evidence="3" id="KW-0808">Transferase</keyword>
<keyword evidence="5" id="KW-1133">Transmembrane helix</keyword>
<dbReference type="PANTHER" id="PTHR34220">
    <property type="entry name" value="SENSOR HISTIDINE KINASE YPDA"/>
    <property type="match status" value="1"/>
</dbReference>
<organism evidence="7 8">
    <name type="scientific">Thermoclostridium stercorarium (strain ATCC 35414 / DSM 8532 / NCIMB 11754)</name>
    <name type="common">Clostridium stercorarium</name>
    <dbReference type="NCBI Taxonomy" id="1121335"/>
    <lineage>
        <taxon>Bacteria</taxon>
        <taxon>Bacillati</taxon>
        <taxon>Bacillota</taxon>
        <taxon>Clostridia</taxon>
        <taxon>Eubacteriales</taxon>
        <taxon>Oscillospiraceae</taxon>
        <taxon>Thermoclostridium</taxon>
    </lineage>
</organism>
<dbReference type="InterPro" id="IPR036890">
    <property type="entry name" value="HATPase_C_sf"/>
</dbReference>
<comment type="subcellular location">
    <subcellularLocation>
        <location evidence="1">Membrane</location>
    </subcellularLocation>
</comment>
<dbReference type="InterPro" id="IPR010559">
    <property type="entry name" value="Sig_transdc_His_kin_internal"/>
</dbReference>
<dbReference type="SUPFAM" id="SSF158472">
    <property type="entry name" value="HAMP domain-like"/>
    <property type="match status" value="1"/>
</dbReference>
<dbReference type="SUPFAM" id="SSF55874">
    <property type="entry name" value="ATPase domain of HSP90 chaperone/DNA topoisomerase II/histidine kinase"/>
    <property type="match status" value="1"/>
</dbReference>
<keyword evidence="2" id="KW-0597">Phosphoprotein</keyword>
<evidence type="ECO:0000256" key="4">
    <source>
        <dbReference type="ARBA" id="ARBA00022777"/>
    </source>
</evidence>
<dbReference type="CDD" id="cd06225">
    <property type="entry name" value="HAMP"/>
    <property type="match status" value="1"/>
</dbReference>
<dbReference type="Pfam" id="PF02518">
    <property type="entry name" value="HATPase_c"/>
    <property type="match status" value="1"/>
</dbReference>
<reference evidence="7 8" key="1">
    <citation type="journal article" date="2013" name="Genome Announc.">
        <title>Complete genome sequence of Clostridium stercorarium subsp. stercorarium strain DSM 8532, a thermophilic degrader of plant cell wall fibers.</title>
        <authorList>
            <person name="Poehlein A."/>
            <person name="Zverlov V.V."/>
            <person name="Daniel R."/>
            <person name="Schwarz W.H."/>
            <person name="Liebl W."/>
        </authorList>
    </citation>
    <scope>NUCLEOTIDE SEQUENCE [LARGE SCALE GENOMIC DNA]</scope>
    <source>
        <strain evidence="8">ATCC 35414 / DSM 8532 / NCIMB 11754</strain>
    </source>
</reference>
<dbReference type="InterPro" id="IPR003594">
    <property type="entry name" value="HATPase_dom"/>
</dbReference>
<feature type="transmembrane region" description="Helical" evidence="5">
    <location>
        <begin position="318"/>
        <end position="341"/>
    </location>
</feature>
<evidence type="ECO:0000256" key="3">
    <source>
        <dbReference type="ARBA" id="ARBA00022679"/>
    </source>
</evidence>
<dbReference type="eggNOG" id="COG2972">
    <property type="taxonomic scope" value="Bacteria"/>
</dbReference>
<evidence type="ECO:0000256" key="5">
    <source>
        <dbReference type="SAM" id="Phobius"/>
    </source>
</evidence>
<dbReference type="Gene3D" id="3.30.565.10">
    <property type="entry name" value="Histidine kinase-like ATPase, C-terminal domain"/>
    <property type="match status" value="1"/>
</dbReference>
<dbReference type="InterPro" id="IPR050640">
    <property type="entry name" value="Bact_2-comp_sensor_kinase"/>
</dbReference>